<feature type="compositionally biased region" description="Polar residues" evidence="5">
    <location>
        <begin position="710"/>
        <end position="729"/>
    </location>
</feature>
<feature type="region of interest" description="Disordered" evidence="5">
    <location>
        <begin position="1023"/>
        <end position="1042"/>
    </location>
</feature>
<dbReference type="GO" id="GO:0005634">
    <property type="term" value="C:nucleus"/>
    <property type="evidence" value="ECO:0007669"/>
    <property type="project" value="UniProtKB-SubCell"/>
</dbReference>
<dbReference type="GO" id="GO:0008270">
    <property type="term" value="F:zinc ion binding"/>
    <property type="evidence" value="ECO:0007669"/>
    <property type="project" value="InterPro"/>
</dbReference>
<dbReference type="PANTHER" id="PTHR31001">
    <property type="entry name" value="UNCHARACTERIZED TRANSCRIPTIONAL REGULATORY PROTEIN"/>
    <property type="match status" value="1"/>
</dbReference>
<dbReference type="SMART" id="SM00066">
    <property type="entry name" value="GAL4"/>
    <property type="match status" value="1"/>
</dbReference>
<keyword evidence="8" id="KW-1185">Reference proteome</keyword>
<comment type="caution">
    <text evidence="7">The sequence shown here is derived from an EMBL/GenBank/DDBJ whole genome shotgun (WGS) entry which is preliminary data.</text>
</comment>
<feature type="compositionally biased region" description="Polar residues" evidence="5">
    <location>
        <begin position="802"/>
        <end position="847"/>
    </location>
</feature>
<feature type="region of interest" description="Disordered" evidence="5">
    <location>
        <begin position="801"/>
        <end position="918"/>
    </location>
</feature>
<dbReference type="PROSITE" id="PS50048">
    <property type="entry name" value="ZN2_CY6_FUNGAL_2"/>
    <property type="match status" value="1"/>
</dbReference>
<dbReference type="Gene3D" id="4.10.240.10">
    <property type="entry name" value="Zn(2)-C6 fungal-type DNA-binding domain"/>
    <property type="match status" value="1"/>
</dbReference>
<evidence type="ECO:0000313" key="7">
    <source>
        <dbReference type="EMBL" id="KAJ8474812.1"/>
    </source>
</evidence>
<dbReference type="Pfam" id="PF00172">
    <property type="entry name" value="Zn_clus"/>
    <property type="match status" value="1"/>
</dbReference>
<feature type="coiled-coil region" evidence="4">
    <location>
        <begin position="62"/>
        <end position="89"/>
    </location>
</feature>
<name>A0AAD7TR17_9APHY</name>
<feature type="compositionally biased region" description="Low complexity" evidence="5">
    <location>
        <begin position="732"/>
        <end position="750"/>
    </location>
</feature>
<feature type="compositionally biased region" description="Basic and acidic residues" evidence="5">
    <location>
        <begin position="7"/>
        <end position="23"/>
    </location>
</feature>
<feature type="domain" description="Zn(2)-C6 fungal-type" evidence="6">
    <location>
        <begin position="32"/>
        <end position="56"/>
    </location>
</feature>
<dbReference type="InterPro" id="IPR050613">
    <property type="entry name" value="Sec_Metabolite_Reg"/>
</dbReference>
<evidence type="ECO:0000256" key="5">
    <source>
        <dbReference type="SAM" id="MobiDB-lite"/>
    </source>
</evidence>
<evidence type="ECO:0000256" key="1">
    <source>
        <dbReference type="ARBA" id="ARBA00004123"/>
    </source>
</evidence>
<accession>A0AAD7TR17</accession>
<comment type="subcellular location">
    <subcellularLocation>
        <location evidence="1">Nucleus</location>
    </subcellularLocation>
</comment>
<dbReference type="GO" id="GO:0006351">
    <property type="term" value="P:DNA-templated transcription"/>
    <property type="evidence" value="ECO:0007669"/>
    <property type="project" value="InterPro"/>
</dbReference>
<dbReference type="InterPro" id="IPR001138">
    <property type="entry name" value="Zn2Cys6_DnaBD"/>
</dbReference>
<proteinExistence type="predicted"/>
<dbReference type="InterPro" id="IPR036864">
    <property type="entry name" value="Zn2-C6_fun-type_DNA-bd_sf"/>
</dbReference>
<evidence type="ECO:0000256" key="3">
    <source>
        <dbReference type="ARBA" id="ARBA00023242"/>
    </source>
</evidence>
<dbReference type="Proteomes" id="UP001215151">
    <property type="component" value="Unassembled WGS sequence"/>
</dbReference>
<feature type="compositionally biased region" description="Low complexity" evidence="5">
    <location>
        <begin position="853"/>
        <end position="884"/>
    </location>
</feature>
<keyword evidence="3" id="KW-0539">Nucleus</keyword>
<feature type="region of interest" description="Disordered" evidence="5">
    <location>
        <begin position="1"/>
        <end position="23"/>
    </location>
</feature>
<dbReference type="GO" id="GO:0003677">
    <property type="term" value="F:DNA binding"/>
    <property type="evidence" value="ECO:0007669"/>
    <property type="project" value="InterPro"/>
</dbReference>
<dbReference type="PANTHER" id="PTHR31001:SF56">
    <property type="entry name" value="ZN(2)-C6 FUNGAL-TYPE DOMAIN-CONTAINING PROTEIN"/>
    <property type="match status" value="1"/>
</dbReference>
<dbReference type="AlphaFoldDB" id="A0AAD7TR17"/>
<feature type="region of interest" description="Disordered" evidence="5">
    <location>
        <begin position="710"/>
        <end position="752"/>
    </location>
</feature>
<dbReference type="SUPFAM" id="SSF57701">
    <property type="entry name" value="Zn2/Cys6 DNA-binding domain"/>
    <property type="match status" value="1"/>
</dbReference>
<dbReference type="Pfam" id="PF04082">
    <property type="entry name" value="Fungal_trans"/>
    <property type="match status" value="1"/>
</dbReference>
<dbReference type="EMBL" id="JAPEVG010000176">
    <property type="protein sequence ID" value="KAJ8474812.1"/>
    <property type="molecule type" value="Genomic_DNA"/>
</dbReference>
<gene>
    <name evidence="7" type="ORF">ONZ51_g6958</name>
</gene>
<keyword evidence="4" id="KW-0175">Coiled coil</keyword>
<dbReference type="InterPro" id="IPR007219">
    <property type="entry name" value="XnlR_reg_dom"/>
</dbReference>
<evidence type="ECO:0000256" key="2">
    <source>
        <dbReference type="ARBA" id="ARBA00022723"/>
    </source>
</evidence>
<reference evidence="7" key="1">
    <citation type="submission" date="2022-11" db="EMBL/GenBank/DDBJ databases">
        <title>Genome Sequence of Cubamyces cubensis.</title>
        <authorList>
            <person name="Buettner E."/>
        </authorList>
    </citation>
    <scope>NUCLEOTIDE SEQUENCE</scope>
    <source>
        <strain evidence="7">MPL-01</strain>
    </source>
</reference>
<evidence type="ECO:0000313" key="8">
    <source>
        <dbReference type="Proteomes" id="UP001215151"/>
    </source>
</evidence>
<dbReference type="GO" id="GO:0000981">
    <property type="term" value="F:DNA-binding transcription factor activity, RNA polymerase II-specific"/>
    <property type="evidence" value="ECO:0007669"/>
    <property type="project" value="InterPro"/>
</dbReference>
<dbReference type="CDD" id="cd12148">
    <property type="entry name" value="fungal_TF_MHR"/>
    <property type="match status" value="1"/>
</dbReference>
<dbReference type="SMART" id="SM00906">
    <property type="entry name" value="Fungal_trans"/>
    <property type="match status" value="1"/>
</dbReference>
<evidence type="ECO:0000256" key="4">
    <source>
        <dbReference type="SAM" id="Coils"/>
    </source>
</evidence>
<organism evidence="7 8">
    <name type="scientific">Trametes cubensis</name>
    <dbReference type="NCBI Taxonomy" id="1111947"/>
    <lineage>
        <taxon>Eukaryota</taxon>
        <taxon>Fungi</taxon>
        <taxon>Dikarya</taxon>
        <taxon>Basidiomycota</taxon>
        <taxon>Agaricomycotina</taxon>
        <taxon>Agaricomycetes</taxon>
        <taxon>Polyporales</taxon>
        <taxon>Polyporaceae</taxon>
        <taxon>Trametes</taxon>
    </lineage>
</organism>
<keyword evidence="2" id="KW-0479">Metal-binding</keyword>
<evidence type="ECO:0000259" key="6">
    <source>
        <dbReference type="PROSITE" id="PS50048"/>
    </source>
</evidence>
<sequence length="1103" mass="122003">MPLPARSRLDGDKERTARSQEQELKRARGAISCAECRRLKLKCDKTVPCSSCKRRGFILADTDRLHRKIAEMSDRIRQLEDGLAILQSSVTRELHPLLSPDLLKIKSGLELHSASSQAGGGGGIGGGGTETVVAEEEEEEEGHYVEAFGTLAVRDDGAATFYGRSAGTESLLLEEKPHLVLSTLAHSSNAHPDLPPELNRLAETFPSGPSAIPVYDLQELIQNYLPPWQRAVHLRDLYLEQAPWFFGAVTERQLNEEVLPLFYEEAADEVRAKIHMGATAGSSGPGKLGTSVEAFHLSTANTQPTAHDLALIFVVFCFGALTDPAMPPAPHNEEATRYYQLTRASLSLEPVLDRSPSMTTVQTLSLMGIYQGLVADEHSIETTWALMGLSSKLAQSIGLHRDSARWKLSASEVQKRRALFWELFITDCWQALATGRLPTFSLQFVDAELPNDPDQTLADDGTPQPSFPAWKAQWGKECVSSVVMGTLTAQAPKYSVILDLDRRIRDTPLPKYAQGPPPQNAGLAQTMSHFMPTNYVHLTLLYVHRCFFAQAIVDCPTDPMRSQYAPSFLAGYRSACTLLGSIREQFTLFPVQIARFWVLWTHAFSACVMMGSVVTRGGTSKTAQAALSELRMACDLFERAAKHGGRACKFLSAYLYGQPVVRKLHEKAQAAYFKGFQPLRRDIFTPQADESEHFDELSIFSGRTARTVVTKSNRPQRISPSLSSASTPPDASVQGSQVGSSGSDVRGSQSPAAEAFPALESSYRAVIHPGLVDELKTFEGQLEAQINQTHAYYTHHPAQYEQPAQSGQPMQSTPTYSDASPQSIPSPEQHYIQNTQSHPYQQHNVSPPTAHLQQQYPPQYNQQQDQQTYDQHQQQGHHQQEQYPTYQLDQQSRRDSYHASMHNVPDPTSQHHTPTTPMDPHHIPMYGGFSRAPSDHQHDAYVHVGSSQPHVEQAPYPPHAVPAQRSELWSVNVPPAESPAEPQQAHRYTSAPVYASQPSHLDAHTYQHAPFNHHAHVSQPQSSLAHAQTYAHVHPQQQPAQSAQAQQFAYTQGVQQMVPPPPPPLIHVHTGGYSLQETWTSFIQQELPGPQKSAAPMQSMSAK</sequence>
<dbReference type="CDD" id="cd00067">
    <property type="entry name" value="GAL4"/>
    <property type="match status" value="1"/>
</dbReference>
<protein>
    <recommendedName>
        <fullName evidence="6">Zn(2)-C6 fungal-type domain-containing protein</fullName>
    </recommendedName>
</protein>